<reference evidence="3" key="2">
    <citation type="submission" date="2025-08" db="UniProtKB">
        <authorList>
            <consortium name="RefSeq"/>
        </authorList>
    </citation>
    <scope>IDENTIFICATION</scope>
    <source>
        <tissue evidence="3">Leaf</tissue>
    </source>
</reference>
<dbReference type="RefSeq" id="XP_010513558.1">
    <property type="nucleotide sequence ID" value="XM_010515256.1"/>
</dbReference>
<name>A0ABM0ZC14_CAMSA</name>
<accession>A0ABM0ZC14</accession>
<evidence type="ECO:0000313" key="2">
    <source>
        <dbReference type="Proteomes" id="UP000694864"/>
    </source>
</evidence>
<reference evidence="2" key="1">
    <citation type="journal article" date="2014" name="Nat. Commun.">
        <title>The emerging biofuel crop Camelina sativa retains a highly undifferentiated hexaploid genome structure.</title>
        <authorList>
            <person name="Kagale S."/>
            <person name="Koh C."/>
            <person name="Nixon J."/>
            <person name="Bollina V."/>
            <person name="Clarke W.E."/>
            <person name="Tuteja R."/>
            <person name="Spillane C."/>
            <person name="Robinson S.J."/>
            <person name="Links M.G."/>
            <person name="Clarke C."/>
            <person name="Higgins E.E."/>
            <person name="Huebert T."/>
            <person name="Sharpe A.G."/>
            <person name="Parkin I.A."/>
        </authorList>
    </citation>
    <scope>NUCLEOTIDE SEQUENCE [LARGE SCALE GENOMIC DNA]</scope>
    <source>
        <strain evidence="2">cv. DH55</strain>
    </source>
</reference>
<sequence length="139" mass="15302">MGRSGPLGGVRGLAPPEPHRVSSYEPQAEEDVTRPNRSQRSHSDAYMTPNPMEYTMPPSSTHSGEHSGPFPPTYQMPYPMPYSMHPARGYTGDHSGPLPPHPSYYPMSYLMSYATPYPINPLDAGPSKSSVHITELSDE</sequence>
<dbReference type="GeneID" id="104789586"/>
<dbReference type="Proteomes" id="UP000694864">
    <property type="component" value="Chromosome 5"/>
</dbReference>
<protein>
    <submittedName>
        <fullName evidence="3">Vacuolar protein sorting-associated protein 37C-like</fullName>
    </submittedName>
</protein>
<keyword evidence="2" id="KW-1185">Reference proteome</keyword>
<organism evidence="2 3">
    <name type="scientific">Camelina sativa</name>
    <name type="common">False flax</name>
    <name type="synonym">Myagrum sativum</name>
    <dbReference type="NCBI Taxonomy" id="90675"/>
    <lineage>
        <taxon>Eukaryota</taxon>
        <taxon>Viridiplantae</taxon>
        <taxon>Streptophyta</taxon>
        <taxon>Embryophyta</taxon>
        <taxon>Tracheophyta</taxon>
        <taxon>Spermatophyta</taxon>
        <taxon>Magnoliopsida</taxon>
        <taxon>eudicotyledons</taxon>
        <taxon>Gunneridae</taxon>
        <taxon>Pentapetalae</taxon>
        <taxon>rosids</taxon>
        <taxon>malvids</taxon>
        <taxon>Brassicales</taxon>
        <taxon>Brassicaceae</taxon>
        <taxon>Camelineae</taxon>
        <taxon>Camelina</taxon>
    </lineage>
</organism>
<feature type="compositionally biased region" description="Gly residues" evidence="1">
    <location>
        <begin position="1"/>
        <end position="11"/>
    </location>
</feature>
<evidence type="ECO:0000313" key="3">
    <source>
        <dbReference type="RefSeq" id="XP_010513558.1"/>
    </source>
</evidence>
<gene>
    <name evidence="3" type="primary">LOC104789586</name>
</gene>
<feature type="region of interest" description="Disordered" evidence="1">
    <location>
        <begin position="1"/>
        <end position="72"/>
    </location>
</feature>
<evidence type="ECO:0000256" key="1">
    <source>
        <dbReference type="SAM" id="MobiDB-lite"/>
    </source>
</evidence>
<proteinExistence type="predicted"/>